<keyword evidence="3 5" id="KW-1133">Transmembrane helix</keyword>
<evidence type="ECO:0000256" key="4">
    <source>
        <dbReference type="ARBA" id="ARBA00023136"/>
    </source>
</evidence>
<dbReference type="EMBL" id="JAGPXD010000001">
    <property type="protein sequence ID" value="KAH7376960.1"/>
    <property type="molecule type" value="Genomic_DNA"/>
</dbReference>
<evidence type="ECO:0000256" key="3">
    <source>
        <dbReference type="ARBA" id="ARBA00022989"/>
    </source>
</evidence>
<dbReference type="InterPro" id="IPR006694">
    <property type="entry name" value="Fatty_acid_hydroxylase"/>
</dbReference>
<evidence type="ECO:0000313" key="7">
    <source>
        <dbReference type="EMBL" id="KAH7376960.1"/>
    </source>
</evidence>
<dbReference type="GO" id="GO:0016020">
    <property type="term" value="C:membrane"/>
    <property type="evidence" value="ECO:0007669"/>
    <property type="project" value="UniProtKB-SubCell"/>
</dbReference>
<gene>
    <name evidence="7" type="ORF">B0T11DRAFT_25261</name>
</gene>
<dbReference type="GO" id="GO:0008610">
    <property type="term" value="P:lipid biosynthetic process"/>
    <property type="evidence" value="ECO:0007669"/>
    <property type="project" value="InterPro"/>
</dbReference>
<accession>A0A8K0TRR7</accession>
<comment type="caution">
    <text evidence="7">The sequence shown here is derived from an EMBL/GenBank/DDBJ whole genome shotgun (WGS) entry which is preliminary data.</text>
</comment>
<proteinExistence type="predicted"/>
<dbReference type="AlphaFoldDB" id="A0A8K0TRR7"/>
<dbReference type="Proteomes" id="UP000813385">
    <property type="component" value="Unassembled WGS sequence"/>
</dbReference>
<reference evidence="7" key="1">
    <citation type="journal article" date="2021" name="Nat. Commun.">
        <title>Genetic determinants of endophytism in the Arabidopsis root mycobiome.</title>
        <authorList>
            <person name="Mesny F."/>
            <person name="Miyauchi S."/>
            <person name="Thiergart T."/>
            <person name="Pickel B."/>
            <person name="Atanasova L."/>
            <person name="Karlsson M."/>
            <person name="Huettel B."/>
            <person name="Barry K.W."/>
            <person name="Haridas S."/>
            <person name="Chen C."/>
            <person name="Bauer D."/>
            <person name="Andreopoulos W."/>
            <person name="Pangilinan J."/>
            <person name="LaButti K."/>
            <person name="Riley R."/>
            <person name="Lipzen A."/>
            <person name="Clum A."/>
            <person name="Drula E."/>
            <person name="Henrissat B."/>
            <person name="Kohler A."/>
            <person name="Grigoriev I.V."/>
            <person name="Martin F.M."/>
            <person name="Hacquard S."/>
        </authorList>
    </citation>
    <scope>NUCLEOTIDE SEQUENCE</scope>
    <source>
        <strain evidence="7">MPI-CAGE-AT-0016</strain>
    </source>
</reference>
<organism evidence="7 8">
    <name type="scientific">Plectosphaerella cucumerina</name>
    <dbReference type="NCBI Taxonomy" id="40658"/>
    <lineage>
        <taxon>Eukaryota</taxon>
        <taxon>Fungi</taxon>
        <taxon>Dikarya</taxon>
        <taxon>Ascomycota</taxon>
        <taxon>Pezizomycotina</taxon>
        <taxon>Sordariomycetes</taxon>
        <taxon>Hypocreomycetidae</taxon>
        <taxon>Glomerellales</taxon>
        <taxon>Plectosphaerellaceae</taxon>
        <taxon>Plectosphaerella</taxon>
    </lineage>
</organism>
<dbReference type="OrthoDB" id="408954at2759"/>
<dbReference type="GO" id="GO:0016491">
    <property type="term" value="F:oxidoreductase activity"/>
    <property type="evidence" value="ECO:0007669"/>
    <property type="project" value="InterPro"/>
</dbReference>
<evidence type="ECO:0000256" key="1">
    <source>
        <dbReference type="ARBA" id="ARBA00004370"/>
    </source>
</evidence>
<comment type="subcellular location">
    <subcellularLocation>
        <location evidence="1">Membrane</location>
    </subcellularLocation>
</comment>
<evidence type="ECO:0000313" key="8">
    <source>
        <dbReference type="Proteomes" id="UP000813385"/>
    </source>
</evidence>
<feature type="domain" description="Fatty acid hydroxylase" evidence="6">
    <location>
        <begin position="115"/>
        <end position="238"/>
    </location>
</feature>
<evidence type="ECO:0000256" key="2">
    <source>
        <dbReference type="ARBA" id="ARBA00022692"/>
    </source>
</evidence>
<dbReference type="Pfam" id="PF04116">
    <property type="entry name" value="FA_hydroxylase"/>
    <property type="match status" value="1"/>
</dbReference>
<keyword evidence="2 5" id="KW-0812">Transmembrane</keyword>
<protein>
    <submittedName>
        <fullName evidence="7">Fatty acid hydroxylase superfamily-domain-containing protein</fullName>
    </submittedName>
</protein>
<evidence type="ECO:0000259" key="6">
    <source>
        <dbReference type="Pfam" id="PF04116"/>
    </source>
</evidence>
<dbReference type="InterPro" id="IPR050307">
    <property type="entry name" value="Sterol_Desaturase_Related"/>
</dbReference>
<dbReference type="GO" id="GO:0005506">
    <property type="term" value="F:iron ion binding"/>
    <property type="evidence" value="ECO:0007669"/>
    <property type="project" value="InterPro"/>
</dbReference>
<sequence length="249" mass="28227">MEGLWAQIVVKYDPWVVDLVGGLLIQILFWWIPSAAFVSLDVLFPNFAEIHKIQPAPKQPSTSQVLSAVTVALRNQVLVTSLQAGLLLLSTLSHQPSTFVITATFPPIWEFLRDFAICVAGREILFYYAHRLLHLPVLYARIHKVHHKFTAPVSFASQYAHPIEHLFANTLPIALPPALLRTNILTWWAFLAWQLIETTTVHSGYDFLGGAAKRHDRHHERFDVHFGGLPWLDKLHGTDEAPKPRSKRA</sequence>
<keyword evidence="4 5" id="KW-0472">Membrane</keyword>
<name>A0A8K0TRR7_9PEZI</name>
<evidence type="ECO:0000256" key="5">
    <source>
        <dbReference type="SAM" id="Phobius"/>
    </source>
</evidence>
<feature type="transmembrane region" description="Helical" evidence="5">
    <location>
        <begin position="20"/>
        <end position="44"/>
    </location>
</feature>
<dbReference type="PANTHER" id="PTHR11863">
    <property type="entry name" value="STEROL DESATURASE"/>
    <property type="match status" value="1"/>
</dbReference>
<keyword evidence="8" id="KW-1185">Reference proteome</keyword>